<evidence type="ECO:0000259" key="4">
    <source>
        <dbReference type="Pfam" id="PF04715"/>
    </source>
</evidence>
<name>H5TA39_9ALTE</name>
<keyword evidence="2 5" id="KW-0808">Transferase</keyword>
<dbReference type="Gene3D" id="3.60.120.10">
    <property type="entry name" value="Anthranilate synthase"/>
    <property type="match status" value="1"/>
</dbReference>
<evidence type="ECO:0000256" key="1">
    <source>
        <dbReference type="ARBA" id="ARBA00013139"/>
    </source>
</evidence>
<evidence type="ECO:0000313" key="6">
    <source>
        <dbReference type="Proteomes" id="UP000053586"/>
    </source>
</evidence>
<dbReference type="EMBL" id="BAET01000008">
    <property type="protein sequence ID" value="GAB55166.1"/>
    <property type="molecule type" value="Genomic_DNA"/>
</dbReference>
<evidence type="ECO:0000256" key="2">
    <source>
        <dbReference type="ARBA" id="ARBA00022679"/>
    </source>
</evidence>
<comment type="caution">
    <text evidence="5">The sequence shown here is derived from an EMBL/GenBank/DDBJ whole genome shotgun (WGS) entry which is preliminary data.</text>
</comment>
<feature type="domain" description="Anthranilate synthase component I N-terminal" evidence="4">
    <location>
        <begin position="18"/>
        <end position="183"/>
    </location>
</feature>
<dbReference type="PANTHER" id="PTHR11236:SF50">
    <property type="entry name" value="AMINODEOXYCHORISMATE SYNTHASE COMPONENT 1"/>
    <property type="match status" value="1"/>
</dbReference>
<dbReference type="NCBIfam" id="TIGR00553">
    <property type="entry name" value="pabB"/>
    <property type="match status" value="1"/>
</dbReference>
<reference evidence="5 6" key="2">
    <citation type="journal article" date="2017" name="Antonie Van Leeuwenhoek">
        <title>Rhizobium rhizosphaerae sp. nov., a novel species isolated from rice rhizosphere.</title>
        <authorList>
            <person name="Zhao J.J."/>
            <person name="Zhang J."/>
            <person name="Zhang R.J."/>
            <person name="Zhang C.W."/>
            <person name="Yin H.Q."/>
            <person name="Zhang X.X."/>
        </authorList>
    </citation>
    <scope>NUCLEOTIDE SEQUENCE [LARGE SCALE GENOMIC DNA]</scope>
    <source>
        <strain evidence="5 6">ACAM 611</strain>
    </source>
</reference>
<evidence type="ECO:0000259" key="3">
    <source>
        <dbReference type="Pfam" id="PF00425"/>
    </source>
</evidence>
<dbReference type="SUPFAM" id="SSF56322">
    <property type="entry name" value="ADC synthase"/>
    <property type="match status" value="1"/>
</dbReference>
<dbReference type="InterPro" id="IPR006805">
    <property type="entry name" value="Anth_synth_I_N"/>
</dbReference>
<dbReference type="STRING" id="56804.BAE46_01735"/>
<keyword evidence="5" id="KW-0032">Aminotransferase</keyword>
<keyword evidence="6" id="KW-1185">Reference proteome</keyword>
<dbReference type="PRINTS" id="PR00095">
    <property type="entry name" value="ANTSNTHASEI"/>
</dbReference>
<sequence length="513" mass="57355">MAFSINTHTVANFSPEKVLTLFKTIEDRSWSFLLDSCAQSHMGGRFDIMVHSPCVTYEFAQGKHSLSGSWTQLSTEKAHKNKPNENATSLSHLFNNAILNSVCPYKNLARLQKTFDELFDSSSISNSEIPFVAGALGVFAYDGNTSSDNIKNDKPHQYGLPDISVGFYHSSIVYDNHTGTLHLFSIESNFIENSLKSIANLRDAQVQKDDFSLLEPWQSNMSKEVYCQKFTKIEKYLQAGDCYQVNFAQRFHAQYYGSEFDAYCRLRLANNAPFSAYVRLPSSTILSLSPERFLSVKDRIVETKPIKGTRKRDPDPVIDKALSDDLLGAEKDRAENLMIVDLLRNDLSKFCKPHSVKVPSLFSLESYPAVHHMVSTVVGELKDDASAYDLMKGAFPGGSITGAPKVRAMQIIQEIEPDKRAIYCGTIGYIGIRGDIDTNICIRTLLAENDKLELSKKRPDGGSKTIYCWAGGGIVLDSNDIDEYMESLHKVAKILPVLEQTCIINTSKRKTIN</sequence>
<dbReference type="AlphaFoldDB" id="H5TA39"/>
<dbReference type="PANTHER" id="PTHR11236">
    <property type="entry name" value="AMINOBENZOATE/ANTHRANILATE SYNTHASE"/>
    <property type="match status" value="1"/>
</dbReference>
<dbReference type="GO" id="GO:0000162">
    <property type="term" value="P:L-tryptophan biosynthetic process"/>
    <property type="evidence" value="ECO:0007669"/>
    <property type="project" value="TreeGrafter"/>
</dbReference>
<dbReference type="EC" id="2.6.1.85" evidence="1"/>
<dbReference type="InterPro" id="IPR005802">
    <property type="entry name" value="ADC_synth_comp_1"/>
</dbReference>
<proteinExistence type="predicted"/>
<dbReference type="InterPro" id="IPR005801">
    <property type="entry name" value="ADC_synthase"/>
</dbReference>
<protein>
    <recommendedName>
        <fullName evidence="1">aminodeoxychorismate synthase</fullName>
        <ecNumber evidence="1">2.6.1.85</ecNumber>
    </recommendedName>
</protein>
<feature type="domain" description="Chorismate-utilising enzyme C-terminal" evidence="3">
    <location>
        <begin position="223"/>
        <end position="490"/>
    </location>
</feature>
<dbReference type="Pfam" id="PF00425">
    <property type="entry name" value="Chorismate_bind"/>
    <property type="match status" value="1"/>
</dbReference>
<dbReference type="Pfam" id="PF04715">
    <property type="entry name" value="Anth_synt_I_N"/>
    <property type="match status" value="1"/>
</dbReference>
<reference evidence="5 6" key="1">
    <citation type="journal article" date="2012" name="J. Bacteriol.">
        <title>Genome sequence of proteorhodopsin-containing sea ice bacterium Glaciecola punicea ACAM 611T.</title>
        <authorList>
            <person name="Qin Q.-L."/>
            <person name="Xie B.-B."/>
            <person name="Shu Y.-L."/>
            <person name="Rong J.-C."/>
            <person name="Zhao D.-L."/>
            <person name="Zhang X.-Y."/>
            <person name="Chen X.-L."/>
            <person name="Zhou B.-C."/>
            <person name="Zhanga Y.-Z."/>
        </authorList>
    </citation>
    <scope>NUCLEOTIDE SEQUENCE [LARGE SCALE GENOMIC DNA]</scope>
    <source>
        <strain evidence="5 6">ACAM 611</strain>
    </source>
</reference>
<dbReference type="Proteomes" id="UP000053586">
    <property type="component" value="Unassembled WGS sequence"/>
</dbReference>
<dbReference type="InterPro" id="IPR019999">
    <property type="entry name" value="Anth_synth_I-like"/>
</dbReference>
<gene>
    <name evidence="5" type="primary">pabB</name>
    <name evidence="5" type="ORF">GPUN_1035</name>
</gene>
<dbReference type="RefSeq" id="WP_006004033.1">
    <property type="nucleotide sequence ID" value="NZ_BAET01000008.1"/>
</dbReference>
<accession>H5TA39</accession>
<evidence type="ECO:0000313" key="5">
    <source>
        <dbReference type="EMBL" id="GAB55166.1"/>
    </source>
</evidence>
<dbReference type="GO" id="GO:0046820">
    <property type="term" value="F:4-amino-4-deoxychorismate synthase activity"/>
    <property type="evidence" value="ECO:0007669"/>
    <property type="project" value="UniProtKB-EC"/>
</dbReference>
<dbReference type="InterPro" id="IPR015890">
    <property type="entry name" value="Chorismate_C"/>
</dbReference>
<dbReference type="eggNOG" id="COG0147">
    <property type="taxonomic scope" value="Bacteria"/>
</dbReference>
<dbReference type="GO" id="GO:0009396">
    <property type="term" value="P:folic acid-containing compound biosynthetic process"/>
    <property type="evidence" value="ECO:0007669"/>
    <property type="project" value="InterPro"/>
</dbReference>
<organism evidence="5 6">
    <name type="scientific">Glaciecola punicea ACAM 611</name>
    <dbReference type="NCBI Taxonomy" id="1121923"/>
    <lineage>
        <taxon>Bacteria</taxon>
        <taxon>Pseudomonadati</taxon>
        <taxon>Pseudomonadota</taxon>
        <taxon>Gammaproteobacteria</taxon>
        <taxon>Alteromonadales</taxon>
        <taxon>Alteromonadaceae</taxon>
        <taxon>Glaciecola</taxon>
    </lineage>
</organism>